<evidence type="ECO:0000313" key="3">
    <source>
        <dbReference type="Proteomes" id="UP000051952"/>
    </source>
</evidence>
<dbReference type="Proteomes" id="UP000051952">
    <property type="component" value="Unassembled WGS sequence"/>
</dbReference>
<reference evidence="3" key="1">
    <citation type="submission" date="2015-09" db="EMBL/GenBank/DDBJ databases">
        <authorList>
            <consortium name="Pathogen Informatics"/>
        </authorList>
    </citation>
    <scope>NUCLEOTIDE SEQUENCE [LARGE SCALE GENOMIC DNA]</scope>
    <source>
        <strain evidence="3">Lake Konstanz</strain>
    </source>
</reference>
<dbReference type="AlphaFoldDB" id="A0A0S4K014"/>
<accession>A0A0S4K014</accession>
<organism evidence="2 3">
    <name type="scientific">Bodo saltans</name>
    <name type="common">Flagellated protozoan</name>
    <dbReference type="NCBI Taxonomy" id="75058"/>
    <lineage>
        <taxon>Eukaryota</taxon>
        <taxon>Discoba</taxon>
        <taxon>Euglenozoa</taxon>
        <taxon>Kinetoplastea</taxon>
        <taxon>Metakinetoplastina</taxon>
        <taxon>Eubodonida</taxon>
        <taxon>Bodonidae</taxon>
        <taxon>Bodo</taxon>
    </lineage>
</organism>
<proteinExistence type="predicted"/>
<sequence length="606" mass="65070">MDDSLLQEALRPFEFQVERKSFQAFLEAYMDQQHNDEAPIPPWVTFTQLPALQQRSEMLMKKTKAADGSGGDATVGGAKRRARVVFDETSTNGGGGTAVPSSSASSSGAAATNGSSTTPDQHNSAHRQAVVKKMKATMDQLHLLPNALFTDAAVVRDYFAVKALVEYLPMRSVVVNTPANLLQTPTFLSKVREIVDHLHAVGVTQQASHSARFKRLALRRAGGTGGAEGAVMGHHFGARHSFQLFIRSVLKLSATFVAGTVQLQATALSQRRSTGSNKEETYATLATNEIISYARSQGGAGSKSVSSFSRYSVLSSVEENTGMPHRVVPMIHLQSHGFQKDTRLLGRGGLASDAASSTDGLSSAGARSFKRGASMGQMSAHSSSRDLRSNHSSGVFDDNNSDTRSVVSAATHSGGGGAGGSSNSNNAPYVCPPWQLKQLDFWIALKGIVFRINTETKFLGAGRDPRPIPAGRATYYRIVLLPIFSGRDCTRTFAWSCCGCSLMDFMGIEEYVHAWRGKLVAAATAEDATLSQQHPSSSKASGTKAGVKQQLDSSPASTTLSSGTRLGDSPHEWPLAVRQHVDRIFSLFMEDFDVVGELQNGEDLWF</sequence>
<name>A0A0S4K014_BODSA</name>
<keyword evidence="3" id="KW-1185">Reference proteome</keyword>
<feature type="compositionally biased region" description="Polar residues" evidence="1">
    <location>
        <begin position="550"/>
        <end position="564"/>
    </location>
</feature>
<gene>
    <name evidence="2" type="ORF">BSAL_46910</name>
</gene>
<feature type="region of interest" description="Disordered" evidence="1">
    <location>
        <begin position="87"/>
        <end position="131"/>
    </location>
</feature>
<dbReference type="EMBL" id="CYKH01002224">
    <property type="protein sequence ID" value="CUG94183.1"/>
    <property type="molecule type" value="Genomic_DNA"/>
</dbReference>
<feature type="region of interest" description="Disordered" evidence="1">
    <location>
        <begin position="371"/>
        <end position="424"/>
    </location>
</feature>
<feature type="compositionally biased region" description="Polar residues" evidence="1">
    <location>
        <begin position="530"/>
        <end position="541"/>
    </location>
</feature>
<dbReference type="VEuPathDB" id="TriTrypDB:BSAL_46910"/>
<evidence type="ECO:0000313" key="2">
    <source>
        <dbReference type="EMBL" id="CUG94183.1"/>
    </source>
</evidence>
<feature type="region of interest" description="Disordered" evidence="1">
    <location>
        <begin position="530"/>
        <end position="567"/>
    </location>
</feature>
<protein>
    <submittedName>
        <fullName evidence="2">Uncharacterized protein</fullName>
    </submittedName>
</protein>
<feature type="compositionally biased region" description="Low complexity" evidence="1">
    <location>
        <begin position="98"/>
        <end position="118"/>
    </location>
</feature>
<evidence type="ECO:0000256" key="1">
    <source>
        <dbReference type="SAM" id="MobiDB-lite"/>
    </source>
</evidence>